<dbReference type="InterPro" id="IPR001878">
    <property type="entry name" value="Znf_CCHC"/>
</dbReference>
<evidence type="ECO:0000313" key="4">
    <source>
        <dbReference type="Proteomes" id="UP000087766"/>
    </source>
</evidence>
<dbReference type="Proteomes" id="UP000087766">
    <property type="component" value="Chromosome 8"/>
</dbReference>
<dbReference type="KEGG" id="vra:106770248"/>
<organism evidence="4 5">
    <name type="scientific">Vigna radiata var. radiata</name>
    <name type="common">Mung bean</name>
    <name type="synonym">Phaseolus aureus</name>
    <dbReference type="NCBI Taxonomy" id="3916"/>
    <lineage>
        <taxon>Eukaryota</taxon>
        <taxon>Viridiplantae</taxon>
        <taxon>Streptophyta</taxon>
        <taxon>Embryophyta</taxon>
        <taxon>Tracheophyta</taxon>
        <taxon>Spermatophyta</taxon>
        <taxon>Magnoliopsida</taxon>
        <taxon>eudicotyledons</taxon>
        <taxon>Gunneridae</taxon>
        <taxon>Pentapetalae</taxon>
        <taxon>rosids</taxon>
        <taxon>fabids</taxon>
        <taxon>Fabales</taxon>
        <taxon>Fabaceae</taxon>
        <taxon>Papilionoideae</taxon>
        <taxon>50 kb inversion clade</taxon>
        <taxon>NPAAA clade</taxon>
        <taxon>indigoferoid/millettioid clade</taxon>
        <taxon>Phaseoleae</taxon>
        <taxon>Vigna</taxon>
    </lineage>
</organism>
<reference evidence="4" key="1">
    <citation type="journal article" date="2014" name="Nat. Commun.">
        <title>Genome sequence of mungbean and insights into evolution within Vigna species.</title>
        <authorList>
            <person name="Kang Y.J."/>
            <person name="Kim S.K."/>
            <person name="Kim M.Y."/>
            <person name="Lestari P."/>
            <person name="Kim K.H."/>
            <person name="Ha B.K."/>
            <person name="Jun T.H."/>
            <person name="Hwang W.J."/>
            <person name="Lee T."/>
            <person name="Lee J."/>
            <person name="Shim S."/>
            <person name="Yoon M.Y."/>
            <person name="Jang Y.E."/>
            <person name="Han K.S."/>
            <person name="Taeprayoon P."/>
            <person name="Yoon N."/>
            <person name="Somta P."/>
            <person name="Tanya P."/>
            <person name="Kim K.S."/>
            <person name="Gwag J.G."/>
            <person name="Moon J.K."/>
            <person name="Lee Y.H."/>
            <person name="Park B.S."/>
            <person name="Bombarely A."/>
            <person name="Doyle J.J."/>
            <person name="Jackson S.A."/>
            <person name="Schafleitner R."/>
            <person name="Srinives P."/>
            <person name="Varshney R.K."/>
            <person name="Lee S.H."/>
        </authorList>
    </citation>
    <scope>NUCLEOTIDE SEQUENCE [LARGE SCALE GENOMIC DNA]</scope>
    <source>
        <strain evidence="4">cv. VC1973A</strain>
    </source>
</reference>
<evidence type="ECO:0000256" key="1">
    <source>
        <dbReference type="PROSITE-ProRule" id="PRU00047"/>
    </source>
</evidence>
<reference evidence="5" key="2">
    <citation type="submission" date="2025-08" db="UniProtKB">
        <authorList>
            <consortium name="RefSeq"/>
        </authorList>
    </citation>
    <scope>IDENTIFICATION</scope>
    <source>
        <tissue evidence="5">Leaf</tissue>
    </source>
</reference>
<keyword evidence="1" id="KW-0862">Zinc</keyword>
<dbReference type="Gene3D" id="4.10.60.10">
    <property type="entry name" value="Zinc finger, CCHC-type"/>
    <property type="match status" value="1"/>
</dbReference>
<feature type="region of interest" description="Disordered" evidence="2">
    <location>
        <begin position="160"/>
        <end position="233"/>
    </location>
</feature>
<feature type="domain" description="CCHC-type" evidence="3">
    <location>
        <begin position="243"/>
        <end position="256"/>
    </location>
</feature>
<dbReference type="PROSITE" id="PS50158">
    <property type="entry name" value="ZF_CCHC"/>
    <property type="match status" value="1"/>
</dbReference>
<evidence type="ECO:0000256" key="2">
    <source>
        <dbReference type="SAM" id="MobiDB-lite"/>
    </source>
</evidence>
<evidence type="ECO:0000313" key="5">
    <source>
        <dbReference type="RefSeq" id="XP_014511550.1"/>
    </source>
</evidence>
<feature type="compositionally biased region" description="Basic and acidic residues" evidence="2">
    <location>
        <begin position="160"/>
        <end position="224"/>
    </location>
</feature>
<keyword evidence="1" id="KW-0479">Metal-binding</keyword>
<dbReference type="GeneID" id="106770248"/>
<dbReference type="GO" id="GO:0008270">
    <property type="term" value="F:zinc ion binding"/>
    <property type="evidence" value="ECO:0007669"/>
    <property type="project" value="UniProtKB-KW"/>
</dbReference>
<dbReference type="OrthoDB" id="2015125at2759"/>
<keyword evidence="4" id="KW-1185">Reference proteome</keyword>
<protein>
    <submittedName>
        <fullName evidence="5">Uncharacterized protein LOC106770248</fullName>
    </submittedName>
</protein>
<accession>A0A1S3UZR9</accession>
<evidence type="ECO:0000259" key="3">
    <source>
        <dbReference type="PROSITE" id="PS50158"/>
    </source>
</evidence>
<gene>
    <name evidence="5" type="primary">LOC106770248</name>
</gene>
<dbReference type="GO" id="GO:0003676">
    <property type="term" value="F:nucleic acid binding"/>
    <property type="evidence" value="ECO:0007669"/>
    <property type="project" value="InterPro"/>
</dbReference>
<dbReference type="Pfam" id="PF14223">
    <property type="entry name" value="Retrotran_gag_2"/>
    <property type="match status" value="1"/>
</dbReference>
<name>A0A1S3UZR9_VIGRR</name>
<keyword evidence="1" id="KW-0863">Zinc-finger</keyword>
<proteinExistence type="predicted"/>
<dbReference type="AlphaFoldDB" id="A0A1S3UZR9"/>
<dbReference type="InterPro" id="IPR054722">
    <property type="entry name" value="PolX-like_BBD"/>
</dbReference>
<dbReference type="Pfam" id="PF22936">
    <property type="entry name" value="Pol_BBD"/>
    <property type="match status" value="1"/>
</dbReference>
<dbReference type="RefSeq" id="XP_014511550.1">
    <property type="nucleotide sequence ID" value="XM_014656064.1"/>
</dbReference>
<sequence>MAADLSSSQFPILTNKNWNRWSTQMRVVFRVQGVSGVIEKAEADVTGKEGQEKEFKQKDDKALMLIHQCVDDAHFEKIQECYHRQGSMKYFGMMLFSNIITIANQMRACGEEVTNTMINEKIMRSLLEMFDHIVVAIEESRDVSKLKIEELQSSLEAYEMRKHERKSKRDDQALKVKHVKEEEKKKFKKWEGKPRKGKWKKEGHNVDNEKLDKKSDMSTSDSKDKKHYKKGLKKKKDKRNIECFNCHKYGHFAFECFPEKSKEKKSKEKEAHVAEEDSNTETTLTLMVMTATECAKPLNTNWYLDSGCSNHMTCNKEWLVNFNQTKKSKEKFANDSTLKVEGT</sequence>
<dbReference type="SUPFAM" id="SSF57756">
    <property type="entry name" value="Retrovirus zinc finger-like domains"/>
    <property type="match status" value="1"/>
</dbReference>
<dbReference type="InterPro" id="IPR036875">
    <property type="entry name" value="Znf_CCHC_sf"/>
</dbReference>